<dbReference type="PANTHER" id="PTHR37812:SF1">
    <property type="entry name" value="MU-LIKE PROPHAGE FLUMU PROTEIN C"/>
    <property type="match status" value="1"/>
</dbReference>
<keyword evidence="3" id="KW-1185">Reference proteome</keyword>
<dbReference type="Proteomes" id="UP000596248">
    <property type="component" value="Chromosome"/>
</dbReference>
<dbReference type="InterPro" id="IPR014875">
    <property type="entry name" value="Mor_transcription_activator"/>
</dbReference>
<gene>
    <name evidence="2" type="ORF">JNE38_23550</name>
</gene>
<proteinExistence type="predicted"/>
<reference evidence="2 3" key="1">
    <citation type="submission" date="2021-01" db="EMBL/GenBank/DDBJ databases">
        <title>Identification of strong promoters based on the transcriptome of Brevibacillus choshinensis.</title>
        <authorList>
            <person name="Yao D."/>
            <person name="Zhang K."/>
            <person name="Wu J."/>
        </authorList>
    </citation>
    <scope>NUCLEOTIDE SEQUENCE [LARGE SCALE GENOMIC DNA]</scope>
    <source>
        <strain evidence="2 3">HPD31-SP3</strain>
    </source>
</reference>
<dbReference type="InterPro" id="IPR009057">
    <property type="entry name" value="Homeodomain-like_sf"/>
</dbReference>
<evidence type="ECO:0000313" key="2">
    <source>
        <dbReference type="EMBL" id="QRG70751.1"/>
    </source>
</evidence>
<sequence>MGWSPRLVVQEYVDGEFIYIPRKSGNKKEWGSNTSTRIELQQRNMQIYEDYLAGNSQQELSDKYFLSLKSMQRIIREQRNMNEA</sequence>
<dbReference type="Pfam" id="PF08765">
    <property type="entry name" value="Mor"/>
    <property type="match status" value="1"/>
</dbReference>
<organism evidence="2 3">
    <name type="scientific">Brevibacillus choshinensis</name>
    <dbReference type="NCBI Taxonomy" id="54911"/>
    <lineage>
        <taxon>Bacteria</taxon>
        <taxon>Bacillati</taxon>
        <taxon>Bacillota</taxon>
        <taxon>Bacilli</taxon>
        <taxon>Bacillales</taxon>
        <taxon>Paenibacillaceae</taxon>
        <taxon>Brevibacillus</taxon>
    </lineage>
</organism>
<dbReference type="Gene3D" id="1.10.10.60">
    <property type="entry name" value="Homeodomain-like"/>
    <property type="match status" value="1"/>
</dbReference>
<dbReference type="EMBL" id="CP069127">
    <property type="protein sequence ID" value="QRG70751.1"/>
    <property type="molecule type" value="Genomic_DNA"/>
</dbReference>
<evidence type="ECO:0000259" key="1">
    <source>
        <dbReference type="Pfam" id="PF08765"/>
    </source>
</evidence>
<dbReference type="SUPFAM" id="SSF46689">
    <property type="entry name" value="Homeodomain-like"/>
    <property type="match status" value="1"/>
</dbReference>
<accession>A0ABX7FY57</accession>
<feature type="domain" description="Mor transcription activator" evidence="1">
    <location>
        <begin position="36"/>
        <end position="80"/>
    </location>
</feature>
<dbReference type="NCBIfam" id="NF040785">
    <property type="entry name" value="CD3324_fam"/>
    <property type="match status" value="1"/>
</dbReference>
<dbReference type="InterPro" id="IPR052411">
    <property type="entry name" value="c-mor_Regulatory_Protein"/>
</dbReference>
<dbReference type="InterPro" id="IPR049739">
    <property type="entry name" value="YraL-like"/>
</dbReference>
<name>A0ABX7FY57_BRECH</name>
<protein>
    <recommendedName>
        <fullName evidence="1">Mor transcription activator domain-containing protein</fullName>
    </recommendedName>
</protein>
<dbReference type="PANTHER" id="PTHR37812">
    <property type="entry name" value="MU-LIKE PROPHAGE FLUMU PROTEIN C"/>
    <property type="match status" value="1"/>
</dbReference>
<evidence type="ECO:0000313" key="3">
    <source>
        <dbReference type="Proteomes" id="UP000596248"/>
    </source>
</evidence>